<sequence length="683" mass="74949">MGGGERGPHNRNSSSSNLENDQEKDDNGTTTTTIEEEQEEETTTRTRIFVGDLGGTVKAEDLVNTFSCLGKVESVEIVRNQGRSFAYFDFLPSSPKSLSKLFSTYNGCKWKGGRLRLEKAKEHYLLRMRKEWAEDAKITDSEPSKSATIKMGSPEESNNTLNPEKMEFRLFFPKLKKVKALPFKGTGKHKYSFQRVEVPTLPVHFCDCEEHSYPSYTAKGIDISDLEAKSGGLDEKELDMMKSVMNKLFERDYFPKSSSKGAGLVKEGDNTKPGDDLVSDENETDDMTDNVTKSVDDLVAGENEMDNLTDEDDLIINVVAGGKRGTTSSGSWGQEVILSNQGEIVSELQASKERPSELVLKSQGKNIVASDKKRKSPLTEEAHGNKFVSANQSGRKGSAKKAHLHQSAQPIELESGTQPTNTSSLSKKFAWKDLAGERGNNSFSISDIMRSSTPSRDESKSDSLNMPHITECQKENKVNNINLEYKSDHVEKTEELAVAQLSKSSADVNKYARGAAWLQKSSWIQLVSEKNSSFSISQLVPVSTLEKQEQVEPKSTTNSTGSTHSGKLVELGTSASAEDSSKASGVGNKDIVTALDSSNMISLDTVALDPEPSLAKDVQTLVQTDEMTAPKKNHAPTEQLSVKSFTTDGTCSFMRSAASMREWTKTKATLSGSLKKQSKKQLV</sequence>
<accession>A0ACB7YEM2</accession>
<gene>
    <name evidence="1" type="ORF">Vadar_020045</name>
</gene>
<organism evidence="1 2">
    <name type="scientific">Vaccinium darrowii</name>
    <dbReference type="NCBI Taxonomy" id="229202"/>
    <lineage>
        <taxon>Eukaryota</taxon>
        <taxon>Viridiplantae</taxon>
        <taxon>Streptophyta</taxon>
        <taxon>Embryophyta</taxon>
        <taxon>Tracheophyta</taxon>
        <taxon>Spermatophyta</taxon>
        <taxon>Magnoliopsida</taxon>
        <taxon>eudicotyledons</taxon>
        <taxon>Gunneridae</taxon>
        <taxon>Pentapetalae</taxon>
        <taxon>asterids</taxon>
        <taxon>Ericales</taxon>
        <taxon>Ericaceae</taxon>
        <taxon>Vaccinioideae</taxon>
        <taxon>Vaccinieae</taxon>
        <taxon>Vaccinium</taxon>
    </lineage>
</organism>
<dbReference type="Proteomes" id="UP000828048">
    <property type="component" value="Chromosome 8"/>
</dbReference>
<keyword evidence="2" id="KW-1185">Reference proteome</keyword>
<proteinExistence type="predicted"/>
<name>A0ACB7YEM2_9ERIC</name>
<reference evidence="1 2" key="1">
    <citation type="journal article" date="2021" name="Hortic Res">
        <title>High-quality reference genome and annotation aids understanding of berry development for evergreen blueberry (Vaccinium darrowii).</title>
        <authorList>
            <person name="Yu J."/>
            <person name="Hulse-Kemp A.M."/>
            <person name="Babiker E."/>
            <person name="Staton M."/>
        </authorList>
    </citation>
    <scope>NUCLEOTIDE SEQUENCE [LARGE SCALE GENOMIC DNA]</scope>
    <source>
        <strain evidence="2">cv. NJ 8807/NJ 8810</strain>
        <tissue evidence="1">Young leaf</tissue>
    </source>
</reference>
<comment type="caution">
    <text evidence="1">The sequence shown here is derived from an EMBL/GenBank/DDBJ whole genome shotgun (WGS) entry which is preliminary data.</text>
</comment>
<protein>
    <submittedName>
        <fullName evidence="1">Uncharacterized protein</fullName>
    </submittedName>
</protein>
<evidence type="ECO:0000313" key="1">
    <source>
        <dbReference type="EMBL" id="KAH7852056.1"/>
    </source>
</evidence>
<evidence type="ECO:0000313" key="2">
    <source>
        <dbReference type="Proteomes" id="UP000828048"/>
    </source>
</evidence>
<dbReference type="EMBL" id="CM037158">
    <property type="protein sequence ID" value="KAH7852056.1"/>
    <property type="molecule type" value="Genomic_DNA"/>
</dbReference>